<feature type="domain" description="Flagellar motor switch protein FliG middle" evidence="3">
    <location>
        <begin position="140"/>
        <end position="212"/>
    </location>
</feature>
<keyword evidence="4" id="KW-0966">Cell projection</keyword>
<evidence type="ECO:0000259" key="3">
    <source>
        <dbReference type="Pfam" id="PF14841"/>
    </source>
</evidence>
<feature type="region of interest" description="Disordered" evidence="1">
    <location>
        <begin position="104"/>
        <end position="126"/>
    </location>
</feature>
<dbReference type="PANTHER" id="PTHR30534:SF0">
    <property type="entry name" value="FLAGELLAR MOTOR SWITCH PROTEIN FLIG"/>
    <property type="match status" value="1"/>
</dbReference>
<dbReference type="GO" id="GO:0009288">
    <property type="term" value="C:bacterial-type flagellum"/>
    <property type="evidence" value="ECO:0007669"/>
    <property type="project" value="InterPro"/>
</dbReference>
<sequence length="393" mass="42075">MNVAQPPTASHSATADREANLRRVAIVLSSLPPSVSANLIGSIDAETKKLLRRAMTTLSDVDPLERQRALASFKGMVEHPASSSFEANPIDEVSFSNASASAQQSHVVKRSSPSTTASSNNSDSVANSPLAFLGDAEDDLLVKLLSEEHPQAAALVLASISPAQAARIIPRLDAAIQSDALGRIGRLGEVPEEAVEELAMHLKTRVEQMMQQQKRSSGQRALNAILAAMPKEQPESQKPSQPVNRLPIIVSESVDHSDVDDSKRHTEIHSLRVAPGTSVDPKPKVHAAKTSVRTTPSVLDSTDATHQYLTKLSARELCLGLGLVDTNQALLALCGLPKSVCDAAMKFLPRNQAKQVRSQMNSLTSIQLHEIDAAKAAVVHALHKNRETTKMAA</sequence>
<dbReference type="Gene3D" id="1.10.220.30">
    <property type="match status" value="3"/>
</dbReference>
<comment type="caution">
    <text evidence="4">The sequence shown here is derived from an EMBL/GenBank/DDBJ whole genome shotgun (WGS) entry which is preliminary data.</text>
</comment>
<feature type="domain" description="Flagellar motor switch protein FliG C-terminal" evidence="2">
    <location>
        <begin position="309"/>
        <end position="387"/>
    </location>
</feature>
<keyword evidence="4" id="KW-0282">Flagellum</keyword>
<dbReference type="GO" id="GO:0003774">
    <property type="term" value="F:cytoskeletal motor activity"/>
    <property type="evidence" value="ECO:0007669"/>
    <property type="project" value="InterPro"/>
</dbReference>
<dbReference type="InterPro" id="IPR032779">
    <property type="entry name" value="FliG_M"/>
</dbReference>
<dbReference type="OrthoDB" id="269759at2"/>
<name>A0A5C6ED94_9BACT</name>
<dbReference type="InterPro" id="IPR000090">
    <property type="entry name" value="Flg_Motor_Flig"/>
</dbReference>
<accession>A0A5C6ED94</accession>
<evidence type="ECO:0000313" key="4">
    <source>
        <dbReference type="EMBL" id="TWU45947.1"/>
    </source>
</evidence>
<dbReference type="Pfam" id="PF01706">
    <property type="entry name" value="FliG_C"/>
    <property type="match status" value="1"/>
</dbReference>
<reference evidence="4 5" key="1">
    <citation type="submission" date="2019-02" db="EMBL/GenBank/DDBJ databases">
        <title>Deep-cultivation of Planctomycetes and their phenomic and genomic characterization uncovers novel biology.</title>
        <authorList>
            <person name="Wiegand S."/>
            <person name="Jogler M."/>
            <person name="Boedeker C."/>
            <person name="Pinto D."/>
            <person name="Vollmers J."/>
            <person name="Rivas-Marin E."/>
            <person name="Kohn T."/>
            <person name="Peeters S.H."/>
            <person name="Heuer A."/>
            <person name="Rast P."/>
            <person name="Oberbeckmann S."/>
            <person name="Bunk B."/>
            <person name="Jeske O."/>
            <person name="Meyerdierks A."/>
            <person name="Storesund J.E."/>
            <person name="Kallscheuer N."/>
            <person name="Luecker S."/>
            <person name="Lage O.M."/>
            <person name="Pohl T."/>
            <person name="Merkel B.J."/>
            <person name="Hornburger P."/>
            <person name="Mueller R.-W."/>
            <person name="Bruemmer F."/>
            <person name="Labrenz M."/>
            <person name="Spormann A.M."/>
            <person name="Op Den Camp H."/>
            <person name="Overmann J."/>
            <person name="Amann R."/>
            <person name="Jetten M.S.M."/>
            <person name="Mascher T."/>
            <person name="Medema M.H."/>
            <person name="Devos D.P."/>
            <person name="Kaster A.-K."/>
            <person name="Ovreas L."/>
            <person name="Rohde M."/>
            <person name="Galperin M.Y."/>
            <person name="Jogler C."/>
        </authorList>
    </citation>
    <scope>NUCLEOTIDE SEQUENCE [LARGE SCALE GENOMIC DNA]</scope>
    <source>
        <strain evidence="4 5">Q31b</strain>
    </source>
</reference>
<dbReference type="AlphaFoldDB" id="A0A5C6ED94"/>
<keyword evidence="5" id="KW-1185">Reference proteome</keyword>
<gene>
    <name evidence="4" type="primary">fliG_1</name>
    <name evidence="4" type="ORF">Q31b_11230</name>
</gene>
<keyword evidence="4" id="KW-0969">Cilium</keyword>
<dbReference type="GO" id="GO:0006935">
    <property type="term" value="P:chemotaxis"/>
    <property type="evidence" value="ECO:0007669"/>
    <property type="project" value="InterPro"/>
</dbReference>
<dbReference type="EMBL" id="SJPY01000001">
    <property type="protein sequence ID" value="TWU45947.1"/>
    <property type="molecule type" value="Genomic_DNA"/>
</dbReference>
<dbReference type="PANTHER" id="PTHR30534">
    <property type="entry name" value="FLAGELLAR MOTOR SWITCH PROTEIN FLIG"/>
    <property type="match status" value="1"/>
</dbReference>
<dbReference type="RefSeq" id="WP_146598555.1">
    <property type="nucleotide sequence ID" value="NZ_SJPY01000001.1"/>
</dbReference>
<evidence type="ECO:0000313" key="5">
    <source>
        <dbReference type="Proteomes" id="UP000315471"/>
    </source>
</evidence>
<dbReference type="InterPro" id="IPR011002">
    <property type="entry name" value="FliG_a-hlx"/>
</dbReference>
<dbReference type="Pfam" id="PF14841">
    <property type="entry name" value="FliG_M"/>
    <property type="match status" value="1"/>
</dbReference>
<feature type="region of interest" description="Disordered" evidence="1">
    <location>
        <begin position="274"/>
        <end position="297"/>
    </location>
</feature>
<evidence type="ECO:0000259" key="2">
    <source>
        <dbReference type="Pfam" id="PF01706"/>
    </source>
</evidence>
<dbReference type="Proteomes" id="UP000315471">
    <property type="component" value="Unassembled WGS sequence"/>
</dbReference>
<proteinExistence type="predicted"/>
<dbReference type="GO" id="GO:0071973">
    <property type="term" value="P:bacterial-type flagellum-dependent cell motility"/>
    <property type="evidence" value="ECO:0007669"/>
    <property type="project" value="InterPro"/>
</dbReference>
<evidence type="ECO:0000256" key="1">
    <source>
        <dbReference type="SAM" id="MobiDB-lite"/>
    </source>
</evidence>
<organism evidence="4 5">
    <name type="scientific">Novipirellula aureliae</name>
    <dbReference type="NCBI Taxonomy" id="2527966"/>
    <lineage>
        <taxon>Bacteria</taxon>
        <taxon>Pseudomonadati</taxon>
        <taxon>Planctomycetota</taxon>
        <taxon>Planctomycetia</taxon>
        <taxon>Pirellulales</taxon>
        <taxon>Pirellulaceae</taxon>
        <taxon>Novipirellula</taxon>
    </lineage>
</organism>
<dbReference type="SUPFAM" id="SSF48029">
    <property type="entry name" value="FliG"/>
    <property type="match status" value="3"/>
</dbReference>
<dbReference type="InterPro" id="IPR023087">
    <property type="entry name" value="Flg_Motor_Flig_C"/>
</dbReference>
<protein>
    <submittedName>
        <fullName evidence="4">Flagellar motor switch protein FliG</fullName>
    </submittedName>
</protein>